<keyword evidence="6" id="KW-0175">Coiled coil</keyword>
<dbReference type="AlphaFoldDB" id="A0AA45WWF3"/>
<evidence type="ECO:0000256" key="5">
    <source>
        <dbReference type="ARBA" id="ARBA00023136"/>
    </source>
</evidence>
<reference evidence="8" key="1">
    <citation type="submission" date="2017-05" db="EMBL/GenBank/DDBJ databases">
        <authorList>
            <person name="Varghese N."/>
            <person name="Submissions S."/>
        </authorList>
    </citation>
    <scope>NUCLEOTIDE SEQUENCE</scope>
    <source>
        <strain evidence="8">Su22</strain>
    </source>
</reference>
<gene>
    <name evidence="8" type="ORF">SAMN06296020_10789</name>
</gene>
<keyword evidence="4 7" id="KW-1133">Transmembrane helix</keyword>
<evidence type="ECO:0000256" key="1">
    <source>
        <dbReference type="ARBA" id="ARBA00004651"/>
    </source>
</evidence>
<feature type="coiled-coil region" evidence="6">
    <location>
        <begin position="181"/>
        <end position="212"/>
    </location>
</feature>
<feature type="transmembrane region" description="Helical" evidence="7">
    <location>
        <begin position="12"/>
        <end position="39"/>
    </location>
</feature>
<keyword evidence="9" id="KW-1185">Reference proteome</keyword>
<organism evidence="8 9">
    <name type="scientific">Anoxynatronum buryatiense</name>
    <dbReference type="NCBI Taxonomy" id="489973"/>
    <lineage>
        <taxon>Bacteria</taxon>
        <taxon>Bacillati</taxon>
        <taxon>Bacillota</taxon>
        <taxon>Clostridia</taxon>
        <taxon>Eubacteriales</taxon>
        <taxon>Clostridiaceae</taxon>
        <taxon>Anoxynatronum</taxon>
    </lineage>
</organism>
<accession>A0AA45WWF3</accession>
<keyword evidence="2" id="KW-1003">Cell membrane</keyword>
<dbReference type="RefSeq" id="WP_283409412.1">
    <property type="nucleotide sequence ID" value="NZ_FXUF01000007.1"/>
</dbReference>
<evidence type="ECO:0000256" key="7">
    <source>
        <dbReference type="SAM" id="Phobius"/>
    </source>
</evidence>
<evidence type="ECO:0000256" key="2">
    <source>
        <dbReference type="ARBA" id="ARBA00022475"/>
    </source>
</evidence>
<dbReference type="PANTHER" id="PTHR30509:SF9">
    <property type="entry name" value="MULTIDRUG RESISTANCE PROTEIN MDTO"/>
    <property type="match status" value="1"/>
</dbReference>
<sequence length="338" mass="38113">MKIGLRTVKTGIAVALSLMMVQILQLESVIFVSIAALIGMQPTVSDSWKVGGNRILGTVVGTLFGLLMALLLPGNFLLAGLGVVVLILLMNQLKIPEGITISCVVFISIFMNTQNDILPYALSRLTDTFMGIGIALMVNYFIFPPKYDRRAMSEMRKDMTRILTCQNRILGMLLKQEQVLLTEVDAQIDDILEELNESKKLAEMQEKEEKLNVYGQILCKEINLVLRITTDMYQHLKNLYGLLENGLAPHTLQPVEPELLALYEKLKREETLLREGSRQRGETLKELMEDIASLKRRVKSDNISRQLGAEEIIQLMVMVYNIGEIITKMEMITSQHNA</sequence>
<evidence type="ECO:0000256" key="3">
    <source>
        <dbReference type="ARBA" id="ARBA00022692"/>
    </source>
</evidence>
<feature type="transmembrane region" description="Helical" evidence="7">
    <location>
        <begin position="59"/>
        <end position="88"/>
    </location>
</feature>
<feature type="transmembrane region" description="Helical" evidence="7">
    <location>
        <begin position="125"/>
        <end position="143"/>
    </location>
</feature>
<dbReference type="PANTHER" id="PTHR30509">
    <property type="entry name" value="P-HYDROXYBENZOIC ACID EFFLUX PUMP SUBUNIT-RELATED"/>
    <property type="match status" value="1"/>
</dbReference>
<comment type="caution">
    <text evidence="8">The sequence shown here is derived from an EMBL/GenBank/DDBJ whole genome shotgun (WGS) entry which is preliminary data.</text>
</comment>
<dbReference type="EMBL" id="FXUF01000007">
    <property type="protein sequence ID" value="SMP58504.1"/>
    <property type="molecule type" value="Genomic_DNA"/>
</dbReference>
<evidence type="ECO:0000313" key="8">
    <source>
        <dbReference type="EMBL" id="SMP58504.1"/>
    </source>
</evidence>
<comment type="subcellular location">
    <subcellularLocation>
        <location evidence="1">Cell membrane</location>
        <topology evidence="1">Multi-pass membrane protein</topology>
    </subcellularLocation>
</comment>
<proteinExistence type="predicted"/>
<name>A0AA45WWF3_9CLOT</name>
<evidence type="ECO:0000256" key="4">
    <source>
        <dbReference type="ARBA" id="ARBA00022989"/>
    </source>
</evidence>
<protein>
    <submittedName>
        <fullName evidence="8">Uncharacterized membrane protein YgaE, UPF0421/DUF939 family</fullName>
    </submittedName>
</protein>
<keyword evidence="3 7" id="KW-0812">Transmembrane</keyword>
<dbReference type="GO" id="GO:0005886">
    <property type="term" value="C:plasma membrane"/>
    <property type="evidence" value="ECO:0007669"/>
    <property type="project" value="UniProtKB-SubCell"/>
</dbReference>
<evidence type="ECO:0000256" key="6">
    <source>
        <dbReference type="SAM" id="Coils"/>
    </source>
</evidence>
<feature type="transmembrane region" description="Helical" evidence="7">
    <location>
        <begin position="95"/>
        <end position="113"/>
    </location>
</feature>
<evidence type="ECO:0000313" key="9">
    <source>
        <dbReference type="Proteomes" id="UP001158066"/>
    </source>
</evidence>
<dbReference type="Pfam" id="PF06081">
    <property type="entry name" value="ArAE_1"/>
    <property type="match status" value="1"/>
</dbReference>
<keyword evidence="5 7" id="KW-0472">Membrane</keyword>
<dbReference type="InterPro" id="IPR010343">
    <property type="entry name" value="ArAE_1"/>
</dbReference>
<dbReference type="Proteomes" id="UP001158066">
    <property type="component" value="Unassembled WGS sequence"/>
</dbReference>